<protein>
    <submittedName>
        <fullName evidence="1">Uncharacterized protein</fullName>
    </submittedName>
</protein>
<sequence>PTEDEQSQHTLLCQWTCKDFYEKFLAEGLPIELHLPTHLSMTTSLQRLQSRPLKTNRMQW</sequence>
<reference evidence="2" key="2">
    <citation type="submission" date="2015-01" db="EMBL/GenBank/DDBJ databases">
        <title>Evolutionary Origins and Diversification of the Mycorrhizal Mutualists.</title>
        <authorList>
            <consortium name="DOE Joint Genome Institute"/>
            <consortium name="Mycorrhizal Genomics Consortium"/>
            <person name="Kohler A."/>
            <person name="Kuo A."/>
            <person name="Nagy L.G."/>
            <person name="Floudas D."/>
            <person name="Copeland A."/>
            <person name="Barry K.W."/>
            <person name="Cichocki N."/>
            <person name="Veneault-Fourrey C."/>
            <person name="LaButti K."/>
            <person name="Lindquist E.A."/>
            <person name="Lipzen A."/>
            <person name="Lundell T."/>
            <person name="Morin E."/>
            <person name="Murat C."/>
            <person name="Riley R."/>
            <person name="Ohm R."/>
            <person name="Sun H."/>
            <person name="Tunlid A."/>
            <person name="Henrissat B."/>
            <person name="Grigoriev I.V."/>
            <person name="Hibbett D.S."/>
            <person name="Martin F."/>
        </authorList>
    </citation>
    <scope>NUCLEOTIDE SEQUENCE [LARGE SCALE GENOMIC DNA]</scope>
    <source>
        <strain evidence="2">441</strain>
    </source>
</reference>
<keyword evidence="2" id="KW-1185">Reference proteome</keyword>
<accession>A0A0C9XT44</accession>
<dbReference type="EMBL" id="KN833889">
    <property type="protein sequence ID" value="KIK15475.1"/>
    <property type="molecule type" value="Genomic_DNA"/>
</dbReference>
<name>A0A0C9XT44_9AGAM</name>
<gene>
    <name evidence="1" type="ORF">PISMIDRAFT_640749</name>
</gene>
<dbReference type="AlphaFoldDB" id="A0A0C9XT44"/>
<reference evidence="1 2" key="1">
    <citation type="submission" date="2014-04" db="EMBL/GenBank/DDBJ databases">
        <authorList>
            <consortium name="DOE Joint Genome Institute"/>
            <person name="Kuo A."/>
            <person name="Kohler A."/>
            <person name="Costa M.D."/>
            <person name="Nagy L.G."/>
            <person name="Floudas D."/>
            <person name="Copeland A."/>
            <person name="Barry K.W."/>
            <person name="Cichocki N."/>
            <person name="Veneault-Fourrey C."/>
            <person name="LaButti K."/>
            <person name="Lindquist E.A."/>
            <person name="Lipzen A."/>
            <person name="Lundell T."/>
            <person name="Morin E."/>
            <person name="Murat C."/>
            <person name="Sun H."/>
            <person name="Tunlid A."/>
            <person name="Henrissat B."/>
            <person name="Grigoriev I.V."/>
            <person name="Hibbett D.S."/>
            <person name="Martin F."/>
            <person name="Nordberg H.P."/>
            <person name="Cantor M.N."/>
            <person name="Hua S.X."/>
        </authorList>
    </citation>
    <scope>NUCLEOTIDE SEQUENCE [LARGE SCALE GENOMIC DNA]</scope>
    <source>
        <strain evidence="1 2">441</strain>
    </source>
</reference>
<dbReference type="OrthoDB" id="5575at2759"/>
<feature type="non-terminal residue" evidence="1">
    <location>
        <position position="1"/>
    </location>
</feature>
<proteinExistence type="predicted"/>
<dbReference type="STRING" id="765257.A0A0C9XT44"/>
<dbReference type="HOGENOM" id="CLU_2948228_0_0_1"/>
<organism evidence="1 2">
    <name type="scientific">Pisolithus microcarpus 441</name>
    <dbReference type="NCBI Taxonomy" id="765257"/>
    <lineage>
        <taxon>Eukaryota</taxon>
        <taxon>Fungi</taxon>
        <taxon>Dikarya</taxon>
        <taxon>Basidiomycota</taxon>
        <taxon>Agaricomycotina</taxon>
        <taxon>Agaricomycetes</taxon>
        <taxon>Agaricomycetidae</taxon>
        <taxon>Boletales</taxon>
        <taxon>Sclerodermatineae</taxon>
        <taxon>Pisolithaceae</taxon>
        <taxon>Pisolithus</taxon>
    </lineage>
</organism>
<evidence type="ECO:0000313" key="1">
    <source>
        <dbReference type="EMBL" id="KIK15475.1"/>
    </source>
</evidence>
<dbReference type="Proteomes" id="UP000054018">
    <property type="component" value="Unassembled WGS sequence"/>
</dbReference>
<evidence type="ECO:0000313" key="2">
    <source>
        <dbReference type="Proteomes" id="UP000054018"/>
    </source>
</evidence>